<accession>A0A845GN08</accession>
<proteinExistence type="predicted"/>
<organism evidence="1 2">
    <name type="scientific">Duganella vulcania</name>
    <dbReference type="NCBI Taxonomy" id="2692166"/>
    <lineage>
        <taxon>Bacteria</taxon>
        <taxon>Pseudomonadati</taxon>
        <taxon>Pseudomonadota</taxon>
        <taxon>Betaproteobacteria</taxon>
        <taxon>Burkholderiales</taxon>
        <taxon>Oxalobacteraceae</taxon>
        <taxon>Telluria group</taxon>
        <taxon>Duganella</taxon>
    </lineage>
</organism>
<comment type="caution">
    <text evidence="1">The sequence shown here is derived from an EMBL/GenBank/DDBJ whole genome shotgun (WGS) entry which is preliminary data.</text>
</comment>
<dbReference type="Proteomes" id="UP000447355">
    <property type="component" value="Unassembled WGS sequence"/>
</dbReference>
<reference evidence="1" key="1">
    <citation type="submission" date="2019-12" db="EMBL/GenBank/DDBJ databases">
        <title>Novel species isolated from a subtropical stream in China.</title>
        <authorList>
            <person name="Lu H."/>
        </authorList>
    </citation>
    <scope>NUCLEOTIDE SEQUENCE [LARGE SCALE GENOMIC DNA]</scope>
    <source>
        <strain evidence="1">FT81W</strain>
    </source>
</reference>
<evidence type="ECO:0000313" key="2">
    <source>
        <dbReference type="Proteomes" id="UP000447355"/>
    </source>
</evidence>
<dbReference type="RefSeq" id="WP_161083974.1">
    <property type="nucleotide sequence ID" value="NZ_WWCX01000018.1"/>
</dbReference>
<name>A0A845GN08_9BURK</name>
<sequence>MQHLPEEQVQKPAVPDEQAVQLDIAAKLEARNKAIAAAFGILKGKDVFPEDGLEYQLEVRAEWD</sequence>
<dbReference type="AlphaFoldDB" id="A0A845GN08"/>
<dbReference type="EMBL" id="WWCX01000018">
    <property type="protein sequence ID" value="MYM94815.1"/>
    <property type="molecule type" value="Genomic_DNA"/>
</dbReference>
<protein>
    <submittedName>
        <fullName evidence="1">Uncharacterized protein</fullName>
    </submittedName>
</protein>
<evidence type="ECO:0000313" key="1">
    <source>
        <dbReference type="EMBL" id="MYM94815.1"/>
    </source>
</evidence>
<gene>
    <name evidence="1" type="ORF">GTP90_13165</name>
</gene>